<proteinExistence type="predicted"/>
<evidence type="ECO:0000313" key="1">
    <source>
        <dbReference type="EMBL" id="KAJ8881698.1"/>
    </source>
</evidence>
<reference evidence="1 2" key="1">
    <citation type="submission" date="2023-02" db="EMBL/GenBank/DDBJ databases">
        <title>LHISI_Scaffold_Assembly.</title>
        <authorList>
            <person name="Stuart O.P."/>
            <person name="Cleave R."/>
            <person name="Magrath M.J.L."/>
            <person name="Mikheyev A.S."/>
        </authorList>
    </citation>
    <scope>NUCLEOTIDE SEQUENCE [LARGE SCALE GENOMIC DNA]</scope>
    <source>
        <strain evidence="1">Daus_M_001</strain>
        <tissue evidence="1">Leg muscle</tissue>
    </source>
</reference>
<keyword evidence="2" id="KW-1185">Reference proteome</keyword>
<sequence>MRYGRLIIGARRLVPSTGARRQVQIVFSRPAHPTRRISILAHVSVIYHIDYMQSTEQKNYTRLSTIKKDLSSEKKSKDPDLGRERRLRSPVDVFNIKQDCLYCEEEASVQKENPKGSKDSVIARALERGVSVADLVAAEAKYHKQCRLLYVSTGRERPEDECRILAFTKLCAYTDSAEDSQFLLSDLVETMNYFNTNNPNDSVCTAKYLKEKLNAQHGNSVFITELSGKSSIVNLKGSASSILHDKWYLDKKNMEEEENIRIVEVAADIIRRDIRSLVFDTKIYPAMESLDSGNLPETLKTFLNGVIQGEVVEKKNTALGEAIITPQADLLSNHHNKERLITLLSHYFETAGIEVCNSEGDADTLIVKRALELASVGNNATVVASDTDIVVMLLIRVTDDMELRVLSPEKIQESKDSVLFCHAITGCETTSAFFGKVFNSPESTKEEVCAAGEKFVIALYGGINVNSLDELKVIQYTRSIAKQPVTAAFELVT</sequence>
<dbReference type="EMBL" id="JARBHB010000006">
    <property type="protein sequence ID" value="KAJ8881698.1"/>
    <property type="molecule type" value="Genomic_DNA"/>
</dbReference>
<accession>A0ABQ9HBM2</accession>
<protein>
    <submittedName>
        <fullName evidence="1">Uncharacterized protein</fullName>
    </submittedName>
</protein>
<comment type="caution">
    <text evidence="1">The sequence shown here is derived from an EMBL/GenBank/DDBJ whole genome shotgun (WGS) entry which is preliminary data.</text>
</comment>
<evidence type="ECO:0000313" key="2">
    <source>
        <dbReference type="Proteomes" id="UP001159363"/>
    </source>
</evidence>
<gene>
    <name evidence="1" type="ORF">PR048_018184</name>
</gene>
<dbReference type="Proteomes" id="UP001159363">
    <property type="component" value="Chromosome 5"/>
</dbReference>
<organism evidence="1 2">
    <name type="scientific">Dryococelus australis</name>
    <dbReference type="NCBI Taxonomy" id="614101"/>
    <lineage>
        <taxon>Eukaryota</taxon>
        <taxon>Metazoa</taxon>
        <taxon>Ecdysozoa</taxon>
        <taxon>Arthropoda</taxon>
        <taxon>Hexapoda</taxon>
        <taxon>Insecta</taxon>
        <taxon>Pterygota</taxon>
        <taxon>Neoptera</taxon>
        <taxon>Polyneoptera</taxon>
        <taxon>Phasmatodea</taxon>
        <taxon>Verophasmatodea</taxon>
        <taxon>Anareolatae</taxon>
        <taxon>Phasmatidae</taxon>
        <taxon>Eurycanthinae</taxon>
        <taxon>Dryococelus</taxon>
    </lineage>
</organism>
<name>A0ABQ9HBM2_9NEOP</name>